<proteinExistence type="predicted"/>
<dbReference type="InterPro" id="IPR016163">
    <property type="entry name" value="Ald_DH_C"/>
</dbReference>
<dbReference type="PANTHER" id="PTHR43866:SF4">
    <property type="entry name" value="MALONATE-SEMIALDEHYDE DEHYDROGENASE"/>
    <property type="match status" value="1"/>
</dbReference>
<keyword evidence="2" id="KW-0560">Oxidoreductase</keyword>
<evidence type="ECO:0000256" key="3">
    <source>
        <dbReference type="ARBA" id="ARBA00023027"/>
    </source>
</evidence>
<dbReference type="InterPro" id="IPR016161">
    <property type="entry name" value="Ald_DH/histidinol_DH"/>
</dbReference>
<dbReference type="InterPro" id="IPR016162">
    <property type="entry name" value="Ald_DH_N"/>
</dbReference>
<dbReference type="PANTHER" id="PTHR43866">
    <property type="entry name" value="MALONATE-SEMIALDEHYDE DEHYDROGENASE"/>
    <property type="match status" value="1"/>
</dbReference>
<organism evidence="5 6">
    <name type="scientific">Azospirillum oryzae</name>
    <dbReference type="NCBI Taxonomy" id="286727"/>
    <lineage>
        <taxon>Bacteria</taxon>
        <taxon>Pseudomonadati</taxon>
        <taxon>Pseudomonadota</taxon>
        <taxon>Alphaproteobacteria</taxon>
        <taxon>Rhodospirillales</taxon>
        <taxon>Azospirillaceae</taxon>
        <taxon>Azospirillum</taxon>
    </lineage>
</organism>
<dbReference type="STRING" id="286727.SAMN02982917_6348"/>
<dbReference type="Gene3D" id="3.40.309.10">
    <property type="entry name" value="Aldehyde Dehydrogenase, Chain A, domain 2"/>
    <property type="match status" value="1"/>
</dbReference>
<dbReference type="OrthoDB" id="9772584at2"/>
<dbReference type="InterPro" id="IPR016160">
    <property type="entry name" value="Ald_DH_CS_CYS"/>
</dbReference>
<dbReference type="Proteomes" id="UP000192936">
    <property type="component" value="Unassembled WGS sequence"/>
</dbReference>
<protein>
    <recommendedName>
        <fullName evidence="1">methylmalonate-semialdehyde dehydrogenase (CoA acylating)</fullName>
        <ecNumber evidence="1">1.2.1.27</ecNumber>
    </recommendedName>
</protein>
<dbReference type="Pfam" id="PF00171">
    <property type="entry name" value="Aldedh"/>
    <property type="match status" value="1"/>
</dbReference>
<dbReference type="GO" id="GO:0006210">
    <property type="term" value="P:thymine catabolic process"/>
    <property type="evidence" value="ECO:0007669"/>
    <property type="project" value="TreeGrafter"/>
</dbReference>
<dbReference type="AlphaFoldDB" id="A0A1X7HKB6"/>
<sequence length="511" mass="54472">MDSILNPAGDRPGLRGLGHFIDGAAVPGRSGRTTDVFNPATGERVATVALASAGDVDAAVAAAKAALPRWAATTPIRRSRILFRFRDLLEHNIDRLAARITEEHGKVLSDAKGELVRGLEVVEYMTGIPSLLKGEMSEDVGAGIDTYSIRQPVGVCAGISPFNFPAMVPMWMFPVALACGNTFVMKPSERDPSLCLELAALLKEAGLPDGVFNVVNGGKEAVDALLDHPDVAAVSFVGSTPIAQYVYARGTATGKRMQALGGAKNHMVVMPDANVDQAVDALMGAAYGAAGERCMAISVAVAVGDAVGDRLVAELTRRIAALKVAPGTDPAAEMGPLVTREHRDKVRGYIDLGVEEGADLVVDGRVVMIPGHEGGFFLGATLFDRVTPNMRIYKEEIFGPVLAVVRAADFEEALRLVNEHEFGNGTAVFTRDGRVGRAFANRVQAGMVGINVPIPVPVAYHSFGGWKRSLFGDHHVHGPEGIRFYTRLKAVTTRWPDDERVTSQFVMPTLS</sequence>
<evidence type="ECO:0000256" key="1">
    <source>
        <dbReference type="ARBA" id="ARBA00013048"/>
    </source>
</evidence>
<name>A0A1X7HKB6_9PROT</name>
<gene>
    <name evidence="5" type="ORF">SAMN02982917_6348</name>
</gene>
<dbReference type="FunFam" id="3.40.605.10:FF:000003">
    <property type="entry name" value="Methylmalonate-semialdehyde dehydrogenase [acylating]"/>
    <property type="match status" value="1"/>
</dbReference>
<dbReference type="RefSeq" id="WP_085091217.1">
    <property type="nucleotide sequence ID" value="NZ_FXAK01000009.1"/>
</dbReference>
<dbReference type="PROSITE" id="PS00070">
    <property type="entry name" value="ALDEHYDE_DEHYDR_CYS"/>
    <property type="match status" value="1"/>
</dbReference>
<dbReference type="Gene3D" id="3.40.605.10">
    <property type="entry name" value="Aldehyde Dehydrogenase, Chain A, domain 1"/>
    <property type="match status" value="1"/>
</dbReference>
<dbReference type="InterPro" id="IPR015590">
    <property type="entry name" value="Aldehyde_DH_dom"/>
</dbReference>
<evidence type="ECO:0000256" key="2">
    <source>
        <dbReference type="ARBA" id="ARBA00023002"/>
    </source>
</evidence>
<dbReference type="NCBIfam" id="TIGR01722">
    <property type="entry name" value="MMSDH"/>
    <property type="match status" value="1"/>
</dbReference>
<accession>A0A1X7HKB6</accession>
<evidence type="ECO:0000259" key="4">
    <source>
        <dbReference type="Pfam" id="PF00171"/>
    </source>
</evidence>
<dbReference type="EMBL" id="FXAK01000009">
    <property type="protein sequence ID" value="SMF88325.1"/>
    <property type="molecule type" value="Genomic_DNA"/>
</dbReference>
<dbReference type="InterPro" id="IPR010061">
    <property type="entry name" value="MeMal-semiAld_DH"/>
</dbReference>
<keyword evidence="3" id="KW-0520">NAD</keyword>
<dbReference type="CDD" id="cd07085">
    <property type="entry name" value="ALDH_F6_MMSDH"/>
    <property type="match status" value="1"/>
</dbReference>
<dbReference type="GO" id="GO:0006574">
    <property type="term" value="P:L-valine catabolic process"/>
    <property type="evidence" value="ECO:0007669"/>
    <property type="project" value="TreeGrafter"/>
</dbReference>
<dbReference type="EC" id="1.2.1.27" evidence="1"/>
<dbReference type="SUPFAM" id="SSF53720">
    <property type="entry name" value="ALDH-like"/>
    <property type="match status" value="1"/>
</dbReference>
<dbReference type="GO" id="GO:0004491">
    <property type="term" value="F:methylmalonate-semialdehyde dehydrogenase (acylating, NAD) activity"/>
    <property type="evidence" value="ECO:0007669"/>
    <property type="project" value="UniProtKB-EC"/>
</dbReference>
<evidence type="ECO:0000313" key="6">
    <source>
        <dbReference type="Proteomes" id="UP000192936"/>
    </source>
</evidence>
<evidence type="ECO:0000313" key="5">
    <source>
        <dbReference type="EMBL" id="SMF88325.1"/>
    </source>
</evidence>
<reference evidence="5 6" key="1">
    <citation type="submission" date="2017-04" db="EMBL/GenBank/DDBJ databases">
        <authorList>
            <person name="Afonso C.L."/>
            <person name="Miller P.J."/>
            <person name="Scott M.A."/>
            <person name="Spackman E."/>
            <person name="Goraichik I."/>
            <person name="Dimitrov K.M."/>
            <person name="Suarez D.L."/>
            <person name="Swayne D.E."/>
        </authorList>
    </citation>
    <scope>NUCLEOTIDE SEQUENCE [LARGE SCALE GENOMIC DNA]</scope>
    <source>
        <strain evidence="5 6">A2P</strain>
    </source>
</reference>
<dbReference type="FunFam" id="3.40.309.10:FF:000002">
    <property type="entry name" value="Methylmalonate-semialdehyde dehydrogenase (Acylating)"/>
    <property type="match status" value="1"/>
</dbReference>
<feature type="domain" description="Aldehyde dehydrogenase" evidence="4">
    <location>
        <begin position="29"/>
        <end position="491"/>
    </location>
</feature>